<evidence type="ECO:0000313" key="2">
    <source>
        <dbReference type="Proteomes" id="UP001558850"/>
    </source>
</evidence>
<protein>
    <submittedName>
        <fullName evidence="1">GtrA family protein</fullName>
    </submittedName>
</protein>
<accession>A0ACC6TVH5</accession>
<proteinExistence type="predicted"/>
<gene>
    <name evidence="1" type="ORF">AB4Y32_05340</name>
</gene>
<comment type="caution">
    <text evidence="1">The sequence shown here is derived from an EMBL/GenBank/DDBJ whole genome shotgun (WGS) entry which is preliminary data.</text>
</comment>
<evidence type="ECO:0000313" key="1">
    <source>
        <dbReference type="EMBL" id="MEX3931235.1"/>
    </source>
</evidence>
<dbReference type="EMBL" id="JBFRCH010000002">
    <property type="protein sequence ID" value="MEX3931235.1"/>
    <property type="molecule type" value="Genomic_DNA"/>
</dbReference>
<name>A0ACC6TVH5_9BURK</name>
<sequence length="144" mass="16330">MSISLKQKAQRWSRFIMGGLSNTAFTYLIYLGLSRFVHYQIAYFVAYCCGIVFAYWFNATFVFKVPLSWRGAVSYPIVYAVQYATSAVLLGVLVKGLHLNSTYAPLFVTACMLPLTYLMSKIVLHATRHSSKRDKVTAETVNKF</sequence>
<keyword evidence="2" id="KW-1185">Reference proteome</keyword>
<reference evidence="1" key="1">
    <citation type="submission" date="2024-07" db="EMBL/GenBank/DDBJ databases">
        <title>A survey of Mimosa microsymbionts across Brazilian biomes reveals a high diversity of Paraburkholderia nodulating endemic species, but also that Cupriavidus is common as a symbiont of widespread species.</title>
        <authorList>
            <person name="Rouws L."/>
            <person name="Barauna A."/>
            <person name="Beukes C."/>
            <person name="Rouws J.R.C."/>
            <person name="De Faria S.M."/>
            <person name="Gross E."/>
            <person name="Bueno Dos Reis Junior F."/>
            <person name="Simon M.F."/>
            <person name="Maluk M."/>
            <person name="Odee D.W."/>
            <person name="Kenicer G."/>
            <person name="Young J.P.W."/>
            <person name="Reis V.M."/>
            <person name="Zilli J."/>
            <person name="James E.K."/>
        </authorList>
    </citation>
    <scope>NUCLEOTIDE SEQUENCE</scope>
    <source>
        <strain evidence="1">EG181B</strain>
    </source>
</reference>
<dbReference type="Proteomes" id="UP001558850">
    <property type="component" value="Unassembled WGS sequence"/>
</dbReference>
<organism evidence="1 2">
    <name type="scientific">Paraburkholderia phymatum</name>
    <dbReference type="NCBI Taxonomy" id="148447"/>
    <lineage>
        <taxon>Bacteria</taxon>
        <taxon>Pseudomonadati</taxon>
        <taxon>Pseudomonadota</taxon>
        <taxon>Betaproteobacteria</taxon>
        <taxon>Burkholderiales</taxon>
        <taxon>Burkholderiaceae</taxon>
        <taxon>Paraburkholderia</taxon>
    </lineage>
</organism>